<evidence type="ECO:0000313" key="2">
    <source>
        <dbReference type="Proteomes" id="UP000257136"/>
    </source>
</evidence>
<evidence type="ECO:0000313" key="1">
    <source>
        <dbReference type="EMBL" id="REH01962.1"/>
    </source>
</evidence>
<dbReference type="Proteomes" id="UP000257136">
    <property type="component" value="Unassembled WGS sequence"/>
</dbReference>
<dbReference type="Pfam" id="PF14054">
    <property type="entry name" value="DUF4249"/>
    <property type="match status" value="1"/>
</dbReference>
<dbReference type="PROSITE" id="PS51257">
    <property type="entry name" value="PROKAR_LIPOPROTEIN"/>
    <property type="match status" value="1"/>
</dbReference>
<proteinExistence type="predicted"/>
<gene>
    <name evidence="1" type="ORF">C8P67_101449</name>
</gene>
<dbReference type="OrthoDB" id="1430047at2"/>
<dbReference type="AlphaFoldDB" id="A0A3E0EUT9"/>
<dbReference type="RefSeq" id="WP_115809894.1">
    <property type="nucleotide sequence ID" value="NZ_QUNI01000001.1"/>
</dbReference>
<reference evidence="1 2" key="1">
    <citation type="submission" date="2018-08" db="EMBL/GenBank/DDBJ databases">
        <title>Genomic Encyclopedia of Archaeal and Bacterial Type Strains, Phase II (KMG-II): from individual species to whole genera.</title>
        <authorList>
            <person name="Goeker M."/>
        </authorList>
    </citation>
    <scope>NUCLEOTIDE SEQUENCE [LARGE SCALE GENOMIC DNA]</scope>
    <source>
        <strain evidence="1 2">DSM 100880</strain>
    </source>
</reference>
<sequence length="278" mass="30760">MKSIKYYILLLIVSLGITSCEEVVDVDLDTAPPKLVIDASIKWEKGTTGEVQKIVLTTTTDFYSNTIPVATGATIVVTNTTPSTPIPFQFIENGQTGEYVCSNFIPIINNQYSLTITYKGQTYSSSSKLMPTPVIASTEQSVKPGIDGKDSYEIKFYWQDNGAEDNFYLVGAKNANIVYPEYGVLSDEFFQGNSMFALYRDDELEKGDVIQFSIQGITEQYSNYMNKLLNIAGSDGGNPFATPPATLRGNIFNQTNSDNYPLGFFHLSEIDSDSYTIQ</sequence>
<keyword evidence="2" id="KW-1185">Reference proteome</keyword>
<comment type="caution">
    <text evidence="1">The sequence shown here is derived from an EMBL/GenBank/DDBJ whole genome shotgun (WGS) entry which is preliminary data.</text>
</comment>
<dbReference type="EMBL" id="QUNI01000001">
    <property type="protein sequence ID" value="REH01962.1"/>
    <property type="molecule type" value="Genomic_DNA"/>
</dbReference>
<accession>A0A3E0EUT9</accession>
<dbReference type="InterPro" id="IPR025345">
    <property type="entry name" value="DUF4249"/>
</dbReference>
<protein>
    <submittedName>
        <fullName evidence="1">Uncharacterized protein DUF4249</fullName>
    </submittedName>
</protein>
<organism evidence="1 2">
    <name type="scientific">Flavobacterium aquicola</name>
    <dbReference type="NCBI Taxonomy" id="1682742"/>
    <lineage>
        <taxon>Bacteria</taxon>
        <taxon>Pseudomonadati</taxon>
        <taxon>Bacteroidota</taxon>
        <taxon>Flavobacteriia</taxon>
        <taxon>Flavobacteriales</taxon>
        <taxon>Flavobacteriaceae</taxon>
        <taxon>Flavobacterium</taxon>
    </lineage>
</organism>
<name>A0A3E0EUT9_9FLAO</name>